<comment type="caution">
    <text evidence="1">The sequence shown here is derived from an EMBL/GenBank/DDBJ whole genome shotgun (WGS) entry which is preliminary data.</text>
</comment>
<reference evidence="1" key="1">
    <citation type="submission" date="2013-08" db="EMBL/GenBank/DDBJ databases">
        <authorList>
            <person name="Mendez C."/>
            <person name="Richter M."/>
            <person name="Ferrer M."/>
            <person name="Sanchez J."/>
        </authorList>
    </citation>
    <scope>NUCLEOTIDE SEQUENCE</scope>
</reference>
<accession>T0ZK32</accession>
<sequence length="39" mass="4635">YENFDQRMRELMGDITSEATDRNCFSESGARMVGPDRYW</sequence>
<protein>
    <submittedName>
        <fullName evidence="1">Uncharacterized protein</fullName>
    </submittedName>
</protein>
<gene>
    <name evidence="1" type="ORF">B2A_14253</name>
</gene>
<name>T0ZK32_9ZZZZ</name>
<organism evidence="1">
    <name type="scientific">mine drainage metagenome</name>
    <dbReference type="NCBI Taxonomy" id="410659"/>
    <lineage>
        <taxon>unclassified sequences</taxon>
        <taxon>metagenomes</taxon>
        <taxon>ecological metagenomes</taxon>
    </lineage>
</organism>
<reference evidence="1" key="2">
    <citation type="journal article" date="2014" name="ISME J.">
        <title>Microbial stratification in low pH oxic and suboxic macroscopic growths along an acid mine drainage.</title>
        <authorList>
            <person name="Mendez-Garcia C."/>
            <person name="Mesa V."/>
            <person name="Sprenger R.R."/>
            <person name="Richter M."/>
            <person name="Diez M.S."/>
            <person name="Solano J."/>
            <person name="Bargiela R."/>
            <person name="Golyshina O.V."/>
            <person name="Manteca A."/>
            <person name="Ramos J.L."/>
            <person name="Gallego J.R."/>
            <person name="Llorente I."/>
            <person name="Martins Dos Santos V.A."/>
            <person name="Jensen O.N."/>
            <person name="Pelaez A.I."/>
            <person name="Sanchez J."/>
            <person name="Ferrer M."/>
        </authorList>
    </citation>
    <scope>NUCLEOTIDE SEQUENCE</scope>
</reference>
<feature type="non-terminal residue" evidence="1">
    <location>
        <position position="1"/>
    </location>
</feature>
<dbReference type="AlphaFoldDB" id="T0ZK32"/>
<proteinExistence type="predicted"/>
<evidence type="ECO:0000313" key="1">
    <source>
        <dbReference type="EMBL" id="EQD30170.1"/>
    </source>
</evidence>
<dbReference type="EMBL" id="AUZZ01010332">
    <property type="protein sequence ID" value="EQD30170.1"/>
    <property type="molecule type" value="Genomic_DNA"/>
</dbReference>